<dbReference type="GeneID" id="17354947"/>
<feature type="compositionally biased region" description="Low complexity" evidence="2">
    <location>
        <begin position="1282"/>
        <end position="1307"/>
    </location>
</feature>
<feature type="compositionally biased region" description="Basic residues" evidence="2">
    <location>
        <begin position="1130"/>
        <end position="1140"/>
    </location>
</feature>
<feature type="region of interest" description="Disordered" evidence="2">
    <location>
        <begin position="804"/>
        <end position="831"/>
    </location>
</feature>
<feature type="compositionally biased region" description="Low complexity" evidence="2">
    <location>
        <begin position="1259"/>
        <end position="1274"/>
    </location>
</feature>
<feature type="region of interest" description="Disordered" evidence="2">
    <location>
        <begin position="1093"/>
        <end position="1164"/>
    </location>
</feature>
<feature type="compositionally biased region" description="Acidic residues" evidence="2">
    <location>
        <begin position="1239"/>
        <end position="1251"/>
    </location>
</feature>
<dbReference type="PANTHER" id="PTHR36055">
    <property type="entry name" value="C2H2-LIKE ZINC FINGER PROTEIN"/>
    <property type="match status" value="1"/>
</dbReference>
<feature type="region of interest" description="Disordered" evidence="2">
    <location>
        <begin position="1461"/>
        <end position="1578"/>
    </location>
</feature>
<dbReference type="RefSeq" id="XP_005847531.1">
    <property type="nucleotide sequence ID" value="XM_005847469.1"/>
</dbReference>
<dbReference type="eggNOG" id="ENOG502RRFP">
    <property type="taxonomic scope" value="Eukaryota"/>
</dbReference>
<feature type="compositionally biased region" description="Polar residues" evidence="2">
    <location>
        <begin position="1215"/>
        <end position="1231"/>
    </location>
</feature>
<keyword evidence="4" id="KW-1185">Reference proteome</keyword>
<feature type="compositionally biased region" description="Polar residues" evidence="2">
    <location>
        <begin position="882"/>
        <end position="891"/>
    </location>
</feature>
<feature type="compositionally biased region" description="Low complexity" evidence="2">
    <location>
        <begin position="1473"/>
        <end position="1486"/>
    </location>
</feature>
<feature type="compositionally biased region" description="Low complexity" evidence="2">
    <location>
        <begin position="1686"/>
        <end position="1699"/>
    </location>
</feature>
<dbReference type="Proteomes" id="UP000008141">
    <property type="component" value="Unassembled WGS sequence"/>
</dbReference>
<protein>
    <submittedName>
        <fullName evidence="3">Uncharacterized protein</fullName>
    </submittedName>
</protein>
<feature type="region of interest" description="Disordered" evidence="2">
    <location>
        <begin position="846"/>
        <end position="914"/>
    </location>
</feature>
<feature type="compositionally biased region" description="Low complexity" evidence="2">
    <location>
        <begin position="736"/>
        <end position="745"/>
    </location>
</feature>
<dbReference type="InParanoid" id="E1ZF34"/>
<name>E1ZF34_CHLVA</name>
<dbReference type="SUPFAM" id="SSF48403">
    <property type="entry name" value="Ankyrin repeat"/>
    <property type="match status" value="1"/>
</dbReference>
<evidence type="ECO:0000313" key="4">
    <source>
        <dbReference type="Proteomes" id="UP000008141"/>
    </source>
</evidence>
<feature type="compositionally biased region" description="Low complexity" evidence="2">
    <location>
        <begin position="1105"/>
        <end position="1129"/>
    </location>
</feature>
<accession>E1ZF34</accession>
<dbReference type="InterPro" id="IPR002110">
    <property type="entry name" value="Ankyrin_rpt"/>
</dbReference>
<organism evidence="4">
    <name type="scientific">Chlorella variabilis</name>
    <name type="common">Green alga</name>
    <dbReference type="NCBI Taxonomy" id="554065"/>
    <lineage>
        <taxon>Eukaryota</taxon>
        <taxon>Viridiplantae</taxon>
        <taxon>Chlorophyta</taxon>
        <taxon>core chlorophytes</taxon>
        <taxon>Trebouxiophyceae</taxon>
        <taxon>Chlorellales</taxon>
        <taxon>Chlorellaceae</taxon>
        <taxon>Chlorella clade</taxon>
        <taxon>Chlorella</taxon>
    </lineage>
</organism>
<dbReference type="PROSITE" id="PS50297">
    <property type="entry name" value="ANK_REP_REGION"/>
    <property type="match status" value="1"/>
</dbReference>
<feature type="compositionally biased region" description="Low complexity" evidence="2">
    <location>
        <begin position="1183"/>
        <end position="1194"/>
    </location>
</feature>
<feature type="compositionally biased region" description="Low complexity" evidence="2">
    <location>
        <begin position="1317"/>
        <end position="1336"/>
    </location>
</feature>
<sequence length="1699" mass="176827">MVATRAAIQAAASASETTADSLWRSVLSNNPASLIHLLQARGGSQAAAALRGPGALTLFHAAVMGRCVEAMLLLCTAGVPLDAVLEECEDSMLALKLFLIDRGIQLTPRQLNRVLRDGAGCTPLILAARMVYQEALQQLLELGADPNAGTHYQHPIRALPLSDSLQDPRAATNIQLVKLLLRYGADPLKANFMFSSYVVGNACFEHLEQQRQAGAPLQVRCKLQAMNVVGGAARRGLMALLLHFIPILESLFEVGPDGHTLVAHPWDDWRLNDILMEASHGAAPGATLPPLLASRVPFDLAFTDSIGCTLLERAAMRRGAAVSVPLLHRAGAPLNAETLLVVVQRLQSSSTEALAGLLACAPLPAVDTSRVALELRWLTSFSCPVHRALHAAIRHLACGRIGGWEYYRECLWDAMRVLELLAGAGYRPTKYSIEEVQQVLPDLSRYNEPGMSRLIFIAAGGVWSRSTHCHWLAVFKAVTRTLLLAAHRTAPASSSRSDPDRLFMSSALEAISSKLERQEDLSDSDFWRFLEGLDRRPSKAEIRVSEEQFQPTSFVLQQGGTLLITVRSGPPQSFRIGRDEEDVFETPAIPAGSSYTWTPAEAGLFAVRSEVYPHLCSAVKVVKREEALAAAGPTSRAAAAASSHSAAAPGFPRSGSGSMSLDVEEFIRFPLLGPRPGMPMAALNSDSAAGELASRSQGTQTSSSRVSRQKSTAGAGAGGPGLVLGRFAQPPDSRPSSASSTAEGSSEGEEAAAGVQEDSLLDSPPESGLRRRGRSTSQAADAALPAPSITAMPPRQSAALDTFSALSNSNGSGSSPRSGSGSGSERSAASAPLYVQRRVPGGMLSTTHAFSMSRGGSGGFSDSRSSEETQPLLYSVGPTRTPHLQSASYGSSYHAYPRSDAGAGGQAEPRTPHFHKCPRCRKEFLSTINQRRCISSHLGASGTRGGAHSSGGVPDSKQLAEFWDRLGEGEKREVMDLSSEPNSEHIVRQLEAQLLHRKRDGQLEGLSKEQRRLHTAGKMLHQFCTGTASGGSTFTGSNLVSVLSQVSEGTFLCGSHTINRAEFSAGDNLEAGLGALVTKRLVEAHLRAKQRDAERLQRELEDQEAAQVAQKGKQQQQGGSTQQHAAAAGGKKKAKAKGKGKVAAPGKHATSSKPATAAASEASSDADAGEVASAVAATAAAQPVEAAHAQQQQPTANGKAAPVRALSPPAGGSRYGSSPQRPSATTSSFTNFLFAAEDAAAEEEEEGEPVELENGWRTASSRPSSRASRGEAPPKANGTLHAAPAAAKGSSAVRAARSSSGSALPAAERPPPKEPAKPATAAASEAAAGGHAAAEGAEARRCASVTPPISDAGSPPPAALLPLPVGGYPVPGWVGPDGAVMPPPVGYYWPVMAPPQGMQFGSMDMQDVPPSGPFPPFHPAFYHPAPYPLPPGHPGAPAGMPMPPHPHMAYCEGPLPPFPPGMPMPLPPEAAEELAAAAAEAEAAAAVQWSEDGTQRAAEEQEEAEEAAQPSATLEDSAGPKPEQQAALEQQGSSGGGFLAMLQAACGAPPPGSQPAAAAGSRKRPQRQGPTFDAAAAAAEFERRWRSAAPKLAAALPPASKAAGHQLRAVSAVQAAALAPRSSSSSPASLIAGKGLPAVAVKSGGPASAGGSGRNSPAGGAGSVVVAVRAWSTDDSASDSVPRWKIQSGIQGQQPQLQQ</sequence>
<feature type="region of interest" description="Disordered" evidence="2">
    <location>
        <begin position="1183"/>
        <end position="1356"/>
    </location>
</feature>
<feature type="region of interest" description="Disordered" evidence="2">
    <location>
        <begin position="1674"/>
        <end position="1699"/>
    </location>
</feature>
<dbReference type="SMART" id="SM00248">
    <property type="entry name" value="ANK"/>
    <property type="match status" value="4"/>
</dbReference>
<evidence type="ECO:0000256" key="1">
    <source>
        <dbReference type="PROSITE-ProRule" id="PRU00023"/>
    </source>
</evidence>
<feature type="repeat" description="ANK" evidence="1">
    <location>
        <begin position="119"/>
        <end position="151"/>
    </location>
</feature>
<feature type="region of interest" description="Disordered" evidence="2">
    <location>
        <begin position="678"/>
        <end position="792"/>
    </location>
</feature>
<gene>
    <name evidence="3" type="ORF">CHLNCDRAFT_57806</name>
</gene>
<reference evidence="3 4" key="1">
    <citation type="journal article" date="2010" name="Plant Cell">
        <title>The Chlorella variabilis NC64A genome reveals adaptation to photosymbiosis, coevolution with viruses, and cryptic sex.</title>
        <authorList>
            <person name="Blanc G."/>
            <person name="Duncan G."/>
            <person name="Agarkova I."/>
            <person name="Borodovsky M."/>
            <person name="Gurnon J."/>
            <person name="Kuo A."/>
            <person name="Lindquist E."/>
            <person name="Lucas S."/>
            <person name="Pangilinan J."/>
            <person name="Polle J."/>
            <person name="Salamov A."/>
            <person name="Terry A."/>
            <person name="Yamada T."/>
            <person name="Dunigan D.D."/>
            <person name="Grigoriev I.V."/>
            <person name="Claverie J.M."/>
            <person name="Van Etten J.L."/>
        </authorList>
    </citation>
    <scope>NUCLEOTIDE SEQUENCE [LARGE SCALE GENOMIC DNA]</scope>
    <source>
        <strain evidence="3 4">NC64A</strain>
    </source>
</reference>
<dbReference type="PANTHER" id="PTHR36055:SF1">
    <property type="entry name" value="C2H2-LIKE ZINC FINGER PROTEIN"/>
    <property type="match status" value="1"/>
</dbReference>
<dbReference type="InterPro" id="IPR036770">
    <property type="entry name" value="Ankyrin_rpt-contain_sf"/>
</dbReference>
<dbReference type="PROSITE" id="PS50088">
    <property type="entry name" value="ANK_REPEAT"/>
    <property type="match status" value="1"/>
</dbReference>
<evidence type="ECO:0000256" key="2">
    <source>
        <dbReference type="SAM" id="MobiDB-lite"/>
    </source>
</evidence>
<evidence type="ECO:0000313" key="3">
    <source>
        <dbReference type="EMBL" id="EFN55429.1"/>
    </source>
</evidence>
<dbReference type="KEGG" id="cvr:CHLNCDRAFT_57806"/>
<keyword evidence="1" id="KW-0040">ANK repeat</keyword>
<proteinExistence type="predicted"/>
<dbReference type="Gene3D" id="1.25.40.20">
    <property type="entry name" value="Ankyrin repeat-containing domain"/>
    <property type="match status" value="1"/>
</dbReference>
<dbReference type="OrthoDB" id="515803at2759"/>
<dbReference type="EMBL" id="GL433844">
    <property type="protein sequence ID" value="EFN55429.1"/>
    <property type="molecule type" value="Genomic_DNA"/>
</dbReference>
<feature type="compositionally biased region" description="Low complexity" evidence="2">
    <location>
        <begin position="694"/>
        <end position="714"/>
    </location>
</feature>
<feature type="region of interest" description="Disordered" evidence="2">
    <location>
        <begin position="1641"/>
        <end position="1661"/>
    </location>
</feature>
<feature type="compositionally biased region" description="Low complexity" evidence="2">
    <location>
        <begin position="1141"/>
        <end position="1164"/>
    </location>
</feature>